<evidence type="ECO:0000259" key="4">
    <source>
        <dbReference type="Pfam" id="PF00144"/>
    </source>
</evidence>
<dbReference type="EMBL" id="SZON01001724">
    <property type="protein sequence ID" value="TKI89993.1"/>
    <property type="molecule type" value="Genomic_DNA"/>
</dbReference>
<comment type="caution">
    <text evidence="5">The sequence shown here is derived from an EMBL/GenBank/DDBJ whole genome shotgun (WGS) entry which is preliminary data.</text>
</comment>
<keyword evidence="3" id="KW-1133">Transmembrane helix</keyword>
<evidence type="ECO:0000256" key="3">
    <source>
        <dbReference type="SAM" id="Phobius"/>
    </source>
</evidence>
<dbReference type="InterPro" id="IPR012338">
    <property type="entry name" value="Beta-lactam/transpept-like"/>
</dbReference>
<proteinExistence type="predicted"/>
<gene>
    <name evidence="5" type="ORF">FC699_24935</name>
</gene>
<dbReference type="Pfam" id="PF00144">
    <property type="entry name" value="Beta-lactamase"/>
    <property type="match status" value="1"/>
</dbReference>
<feature type="transmembrane region" description="Helical" evidence="3">
    <location>
        <begin position="217"/>
        <end position="240"/>
    </location>
</feature>
<feature type="domain" description="Beta-lactamase-related" evidence="4">
    <location>
        <begin position="4"/>
        <end position="180"/>
    </location>
</feature>
<evidence type="ECO:0000256" key="1">
    <source>
        <dbReference type="ARBA" id="ARBA00004370"/>
    </source>
</evidence>
<keyword evidence="3" id="KW-0812">Transmembrane</keyword>
<keyword evidence="2 3" id="KW-0472">Membrane</keyword>
<feature type="non-terminal residue" evidence="5">
    <location>
        <position position="252"/>
    </location>
</feature>
<dbReference type="Gene3D" id="3.40.710.10">
    <property type="entry name" value="DD-peptidase/beta-lactamase superfamily"/>
    <property type="match status" value="1"/>
</dbReference>
<dbReference type="GO" id="GO:0016020">
    <property type="term" value="C:membrane"/>
    <property type="evidence" value="ECO:0007669"/>
    <property type="project" value="UniProtKB-SubCell"/>
</dbReference>
<evidence type="ECO:0000313" key="5">
    <source>
        <dbReference type="EMBL" id="TKI89993.1"/>
    </source>
</evidence>
<comment type="subcellular location">
    <subcellularLocation>
        <location evidence="1">Membrane</location>
    </subcellularLocation>
</comment>
<protein>
    <submittedName>
        <fullName evidence="5">Beta-lactamase family protein</fullName>
    </submittedName>
</protein>
<sequence>LETYPGEQFNYASINYDILGLVIQKVTNQSFEQYVQNNILNQFNMGNTFLFRKDVAKYDMSKGYKIGFLKPIEFNAPIYRGNTPAGYFISNNEDMEKWIRMQLGIYGLSDDQQKAIYSTHIPNRSVPPSGDGSSYAGGWQVFQNGPGEISHAGSNPNFSSFVVFHPQEKLGVAVMANMNSDYTQNIGQAIMDTLVGESVVTNGKDTYKSIDAFSVTVLLFMVPFSIITLYFIFIVMIQVYKKKRKLEKNKFK</sequence>
<dbReference type="Proteomes" id="UP000305222">
    <property type="component" value="Unassembled WGS sequence"/>
</dbReference>
<dbReference type="SUPFAM" id="SSF56601">
    <property type="entry name" value="beta-lactamase/transpeptidase-like"/>
    <property type="match status" value="1"/>
</dbReference>
<dbReference type="AlphaFoldDB" id="A0A4V5TTG8"/>
<reference evidence="5 6" key="1">
    <citation type="journal article" date="2019" name="Environ. Microbiol.">
        <title>An active ?-lactamase is a part of an orchestrated cell wall stress resistance network of Bacillus subtilis and related rhizosphere species.</title>
        <authorList>
            <person name="Bucher T."/>
            <person name="Keren-Paz A."/>
            <person name="Hausser J."/>
            <person name="Olender T."/>
            <person name="Cytryn E."/>
            <person name="Kolodkin-Gal I."/>
        </authorList>
    </citation>
    <scope>NUCLEOTIDE SEQUENCE [LARGE SCALE GENOMIC DNA]</scope>
    <source>
        <strain evidence="5 6">I5</strain>
    </source>
</reference>
<dbReference type="InterPro" id="IPR050491">
    <property type="entry name" value="AmpC-like"/>
</dbReference>
<evidence type="ECO:0000256" key="2">
    <source>
        <dbReference type="ARBA" id="ARBA00023136"/>
    </source>
</evidence>
<dbReference type="PANTHER" id="PTHR46825">
    <property type="entry name" value="D-ALANYL-D-ALANINE-CARBOXYPEPTIDASE/ENDOPEPTIDASE AMPH"/>
    <property type="match status" value="1"/>
</dbReference>
<dbReference type="PANTHER" id="PTHR46825:SF11">
    <property type="entry name" value="PENICILLIN-BINDING PROTEIN 4"/>
    <property type="match status" value="1"/>
</dbReference>
<accession>A0A4V5TTG8</accession>
<dbReference type="InterPro" id="IPR001466">
    <property type="entry name" value="Beta-lactam-related"/>
</dbReference>
<name>A0A4V5TTG8_9BACI</name>
<evidence type="ECO:0000313" key="6">
    <source>
        <dbReference type="Proteomes" id="UP000305222"/>
    </source>
</evidence>
<organism evidence="5 6">
    <name type="scientific">Bacillus wiedmannii</name>
    <dbReference type="NCBI Taxonomy" id="1890302"/>
    <lineage>
        <taxon>Bacteria</taxon>
        <taxon>Bacillati</taxon>
        <taxon>Bacillota</taxon>
        <taxon>Bacilli</taxon>
        <taxon>Bacillales</taxon>
        <taxon>Bacillaceae</taxon>
        <taxon>Bacillus</taxon>
        <taxon>Bacillus cereus group</taxon>
    </lineage>
</organism>
<feature type="non-terminal residue" evidence="5">
    <location>
        <position position="1"/>
    </location>
</feature>